<evidence type="ECO:0000256" key="4">
    <source>
        <dbReference type="ARBA" id="ARBA00005259"/>
    </source>
</evidence>
<dbReference type="Pfam" id="PF01872">
    <property type="entry name" value="RibD_C"/>
    <property type="match status" value="1"/>
</dbReference>
<organism evidence="19 20">
    <name type="scientific">Candidatus Nanopelagicus abundans</name>
    <dbReference type="NCBI Taxonomy" id="1884916"/>
    <lineage>
        <taxon>Bacteria</taxon>
        <taxon>Bacillati</taxon>
        <taxon>Actinomycetota</taxon>
        <taxon>Actinomycetes</taxon>
        <taxon>Candidatus Nanopelagicales</taxon>
        <taxon>Candidatus Nanopelagicaceae</taxon>
        <taxon>Candidatus Nanopelagicus</taxon>
    </lineage>
</organism>
<dbReference type="GO" id="GO:0008270">
    <property type="term" value="F:zinc ion binding"/>
    <property type="evidence" value="ECO:0007669"/>
    <property type="project" value="InterPro"/>
</dbReference>
<dbReference type="Proteomes" id="UP000217210">
    <property type="component" value="Chromosome"/>
</dbReference>
<comment type="catalytic activity">
    <reaction evidence="12 14">
        <text>5-amino-6-(5-phospho-D-ribitylamino)uracil + NADP(+) = 5-amino-6-(5-phospho-D-ribosylamino)uracil + NADPH + H(+)</text>
        <dbReference type="Rhea" id="RHEA:17845"/>
        <dbReference type="ChEBI" id="CHEBI:15378"/>
        <dbReference type="ChEBI" id="CHEBI:57783"/>
        <dbReference type="ChEBI" id="CHEBI:58349"/>
        <dbReference type="ChEBI" id="CHEBI:58421"/>
        <dbReference type="ChEBI" id="CHEBI:58453"/>
        <dbReference type="EC" id="1.1.1.193"/>
    </reaction>
</comment>
<feature type="binding site" evidence="16">
    <location>
        <position position="261"/>
    </location>
    <ligand>
        <name>substrate</name>
    </ligand>
</feature>
<dbReference type="PROSITE" id="PS51747">
    <property type="entry name" value="CYT_DCMP_DEAMINASES_2"/>
    <property type="match status" value="1"/>
</dbReference>
<feature type="binding site" evidence="17">
    <location>
        <position position="83"/>
    </location>
    <ligand>
        <name>Zn(2+)</name>
        <dbReference type="ChEBI" id="CHEBI:29105"/>
        <note>catalytic</note>
    </ligand>
</feature>
<comment type="pathway">
    <text evidence="2 14">Cofactor biosynthesis; riboflavin biosynthesis; 5-amino-6-(D-ribitylamino)uracil from GTP: step 2/4.</text>
</comment>
<dbReference type="EC" id="3.5.4.26" evidence="14"/>
<comment type="function">
    <text evidence="1 14">Converts 2,5-diamino-6-(ribosylamino)-4(3h)-pyrimidinone 5'-phosphate into 5-amino-6-(ribosylamino)-2,4(1h,3h)-pyrimidinedione 5'-phosphate.</text>
</comment>
<dbReference type="InterPro" id="IPR050765">
    <property type="entry name" value="Riboflavin_Biosynth_HTPR"/>
</dbReference>
<evidence type="ECO:0000313" key="20">
    <source>
        <dbReference type="Proteomes" id="UP000217210"/>
    </source>
</evidence>
<evidence type="ECO:0000256" key="17">
    <source>
        <dbReference type="PIRSR" id="PIRSR006769-3"/>
    </source>
</evidence>
<evidence type="ECO:0000256" key="1">
    <source>
        <dbReference type="ARBA" id="ARBA00002151"/>
    </source>
</evidence>
<dbReference type="CDD" id="cd01284">
    <property type="entry name" value="Riboflavin_deaminase-reductase"/>
    <property type="match status" value="1"/>
</dbReference>
<dbReference type="InterPro" id="IPR004794">
    <property type="entry name" value="Eubact_RibD"/>
</dbReference>
<dbReference type="Pfam" id="PF00383">
    <property type="entry name" value="dCMP_cyt_deam_1"/>
    <property type="match status" value="1"/>
</dbReference>
<dbReference type="GO" id="GO:0008835">
    <property type="term" value="F:diaminohydroxyphosphoribosylaminopyrimidine deaminase activity"/>
    <property type="evidence" value="ECO:0007669"/>
    <property type="project" value="UniProtKB-EC"/>
</dbReference>
<dbReference type="KEGG" id="nab:B1sIIB91_04785"/>
<sequence>MDQSALMSRADDLSKLGLGFTAPNPIVGCIIIDSNNNVIAEEFHNGGAHAESKAINSIKVIPPGATLFTTLEPCNHQGKTEPCSDLIIKSGIKNVIYSITDPNSVAQGGSKKLREAGLNVTSGVLTEKVEFTNRHWLQKIKIGRPYFTWKIAMTLDGKIAALDGSSKWITSAESRDEVSKLRSQADAVLIGTGTALVDNPSLNSHNPGSRQPLRIVMGKSEIPVSHKLNDESAPTHFLKSHETSDLIKLLSDLEINQVLIESGPKLATALLKLGLIDEIVAYIAPSILGSGSSFVGDLDISSLSERMDYQIHSFTQIGNDLRVTLIGRK</sequence>
<comment type="cofactor">
    <cofactor evidence="14 17">
        <name>Zn(2+)</name>
        <dbReference type="ChEBI" id="CHEBI:29105"/>
    </cofactor>
    <text evidence="14 17">Binds 1 zinc ion.</text>
</comment>
<dbReference type="PROSITE" id="PS00903">
    <property type="entry name" value="CYT_DCMP_DEAMINASES_1"/>
    <property type="match status" value="1"/>
</dbReference>
<feature type="binding site" evidence="16">
    <location>
        <position position="194"/>
    </location>
    <ligand>
        <name>NADP(+)</name>
        <dbReference type="ChEBI" id="CHEBI:58349"/>
    </ligand>
</feature>
<feature type="domain" description="CMP/dCMP-type deaminase" evidence="18">
    <location>
        <begin position="1"/>
        <end position="121"/>
    </location>
</feature>
<evidence type="ECO:0000256" key="6">
    <source>
        <dbReference type="ARBA" id="ARBA00022619"/>
    </source>
</evidence>
<evidence type="ECO:0000256" key="12">
    <source>
        <dbReference type="ARBA" id="ARBA00049861"/>
    </source>
</evidence>
<keyword evidence="11" id="KW-0511">Multifunctional enzyme</keyword>
<feature type="binding site" evidence="16">
    <location>
        <position position="202"/>
    </location>
    <ligand>
        <name>substrate</name>
    </ligand>
</feature>
<dbReference type="SUPFAM" id="SSF53597">
    <property type="entry name" value="Dihydrofolate reductase-like"/>
    <property type="match status" value="1"/>
</dbReference>
<keyword evidence="9 14" id="KW-0521">NADP</keyword>
<dbReference type="GO" id="GO:0008703">
    <property type="term" value="F:5-amino-6-(5-phosphoribosylamino)uracil reductase activity"/>
    <property type="evidence" value="ECO:0007669"/>
    <property type="project" value="UniProtKB-EC"/>
</dbReference>
<evidence type="ECO:0000259" key="18">
    <source>
        <dbReference type="PROSITE" id="PS51747"/>
    </source>
</evidence>
<dbReference type="Gene3D" id="3.40.140.10">
    <property type="entry name" value="Cytidine Deaminase, domain 2"/>
    <property type="match status" value="1"/>
</dbReference>
<feature type="binding site" evidence="16">
    <location>
        <position position="166"/>
    </location>
    <ligand>
        <name>substrate</name>
    </ligand>
</feature>
<evidence type="ECO:0000256" key="8">
    <source>
        <dbReference type="ARBA" id="ARBA00022833"/>
    </source>
</evidence>
<dbReference type="UniPathway" id="UPA00275">
    <property type="reaction ID" value="UER00401"/>
</dbReference>
<dbReference type="RefSeq" id="WP_095688467.1">
    <property type="nucleotide sequence ID" value="NZ_CP016779.1"/>
</dbReference>
<evidence type="ECO:0000256" key="15">
    <source>
        <dbReference type="PIRSR" id="PIRSR006769-1"/>
    </source>
</evidence>
<dbReference type="SUPFAM" id="SSF53927">
    <property type="entry name" value="Cytidine deaminase-like"/>
    <property type="match status" value="1"/>
</dbReference>
<comment type="similarity">
    <text evidence="5 14">In the C-terminal section; belongs to the HTP reductase family.</text>
</comment>
<dbReference type="InterPro" id="IPR002125">
    <property type="entry name" value="CMP_dCMP_dom"/>
</dbReference>
<evidence type="ECO:0000256" key="14">
    <source>
        <dbReference type="PIRNR" id="PIRNR006769"/>
    </source>
</evidence>
<comment type="catalytic activity">
    <reaction evidence="13 14">
        <text>2,5-diamino-6-hydroxy-4-(5-phosphoribosylamino)-pyrimidine + H2O + H(+) = 5-amino-6-(5-phospho-D-ribosylamino)uracil + NH4(+)</text>
        <dbReference type="Rhea" id="RHEA:21868"/>
        <dbReference type="ChEBI" id="CHEBI:15377"/>
        <dbReference type="ChEBI" id="CHEBI:15378"/>
        <dbReference type="ChEBI" id="CHEBI:28938"/>
        <dbReference type="ChEBI" id="CHEBI:58453"/>
        <dbReference type="ChEBI" id="CHEBI:58614"/>
        <dbReference type="EC" id="3.5.4.26"/>
    </reaction>
</comment>
<evidence type="ECO:0000256" key="11">
    <source>
        <dbReference type="ARBA" id="ARBA00023268"/>
    </source>
</evidence>
<dbReference type="OrthoDB" id="9800865at2"/>
<evidence type="ECO:0000256" key="2">
    <source>
        <dbReference type="ARBA" id="ARBA00004882"/>
    </source>
</evidence>
<reference evidence="19 20" key="1">
    <citation type="submission" date="2016-07" db="EMBL/GenBank/DDBJ databases">
        <title>High microdiversification within the ubiquitous acI lineage of Actinobacteria.</title>
        <authorList>
            <person name="Neuenschwander S.M."/>
            <person name="Salcher M."/>
            <person name="Ghai R."/>
            <person name="Pernthaler J."/>
        </authorList>
    </citation>
    <scope>NUCLEOTIDE SEQUENCE [LARGE SCALE GENOMIC DNA]</scope>
    <source>
        <strain evidence="19">MMS-IIB-91</strain>
    </source>
</reference>
<dbReference type="InterPro" id="IPR016192">
    <property type="entry name" value="APOBEC/CMP_deaminase_Zn-bd"/>
</dbReference>
<evidence type="ECO:0000256" key="16">
    <source>
        <dbReference type="PIRSR" id="PIRSR006769-2"/>
    </source>
</evidence>
<evidence type="ECO:0000256" key="10">
    <source>
        <dbReference type="ARBA" id="ARBA00023002"/>
    </source>
</evidence>
<dbReference type="AlphaFoldDB" id="A0A249L533"/>
<comment type="similarity">
    <text evidence="4 14">In the N-terminal section; belongs to the cytidine and deoxycytidylate deaminase family.</text>
</comment>
<accession>A0A249L533</accession>
<feature type="active site" description="Proton donor" evidence="15">
    <location>
        <position position="51"/>
    </location>
</feature>
<proteinExistence type="inferred from homology"/>
<evidence type="ECO:0000256" key="5">
    <source>
        <dbReference type="ARBA" id="ARBA00007417"/>
    </source>
</evidence>
<keyword evidence="20" id="KW-1185">Reference proteome</keyword>
<gene>
    <name evidence="19" type="ORF">B1sIIB91_04785</name>
</gene>
<feature type="binding site" evidence="17">
    <location>
        <position position="49"/>
    </location>
    <ligand>
        <name>Zn(2+)</name>
        <dbReference type="ChEBI" id="CHEBI:29105"/>
        <note>catalytic</note>
    </ligand>
</feature>
<feature type="binding site" evidence="17">
    <location>
        <position position="74"/>
    </location>
    <ligand>
        <name>Zn(2+)</name>
        <dbReference type="ChEBI" id="CHEBI:29105"/>
        <note>catalytic</note>
    </ligand>
</feature>
<keyword evidence="7 14" id="KW-0479">Metal-binding</keyword>
<dbReference type="PIRSF" id="PIRSF006769">
    <property type="entry name" value="RibD"/>
    <property type="match status" value="1"/>
</dbReference>
<name>A0A249L533_9ACTN</name>
<keyword evidence="6 14" id="KW-0686">Riboflavin biosynthesis</keyword>
<dbReference type="GO" id="GO:0009231">
    <property type="term" value="P:riboflavin biosynthetic process"/>
    <property type="evidence" value="ECO:0007669"/>
    <property type="project" value="UniProtKB-UniPathway"/>
</dbReference>
<evidence type="ECO:0000256" key="9">
    <source>
        <dbReference type="ARBA" id="ARBA00022857"/>
    </source>
</evidence>
<feature type="binding site" evidence="16">
    <location>
        <position position="198"/>
    </location>
    <ligand>
        <name>NADP(+)</name>
        <dbReference type="ChEBI" id="CHEBI:58349"/>
    </ligand>
</feature>
<dbReference type="NCBIfam" id="TIGR00326">
    <property type="entry name" value="eubact_ribD"/>
    <property type="match status" value="1"/>
</dbReference>
<keyword evidence="14" id="KW-0378">Hydrolase</keyword>
<feature type="binding site" evidence="16">
    <location>
        <position position="182"/>
    </location>
    <ligand>
        <name>substrate</name>
    </ligand>
</feature>
<feature type="binding site" evidence="16">
    <location>
        <position position="168"/>
    </location>
    <ligand>
        <name>NADP(+)</name>
        <dbReference type="ChEBI" id="CHEBI:58349"/>
    </ligand>
</feature>
<feature type="binding site" evidence="16">
    <location>
        <position position="152"/>
    </location>
    <ligand>
        <name>NADP(+)</name>
        <dbReference type="ChEBI" id="CHEBI:58349"/>
    </ligand>
</feature>
<dbReference type="InterPro" id="IPR016193">
    <property type="entry name" value="Cytidine_deaminase-like"/>
</dbReference>
<feature type="binding site" evidence="16">
    <location>
        <begin position="263"/>
        <end position="269"/>
    </location>
    <ligand>
        <name>NADP(+)</name>
        <dbReference type="ChEBI" id="CHEBI:58349"/>
    </ligand>
</feature>
<dbReference type="PANTHER" id="PTHR38011:SF7">
    <property type="entry name" value="2,5-DIAMINO-6-RIBOSYLAMINO-4(3H)-PYRIMIDINONE 5'-PHOSPHATE REDUCTASE"/>
    <property type="match status" value="1"/>
</dbReference>
<dbReference type="PANTHER" id="PTHR38011">
    <property type="entry name" value="DIHYDROFOLATE REDUCTASE FAMILY PROTEIN (AFU_ORTHOLOGUE AFUA_8G06820)"/>
    <property type="match status" value="1"/>
</dbReference>
<evidence type="ECO:0000256" key="3">
    <source>
        <dbReference type="ARBA" id="ARBA00004910"/>
    </source>
</evidence>
<protein>
    <recommendedName>
        <fullName evidence="14">Riboflavin biosynthesis protein RibD</fullName>
    </recommendedName>
    <domain>
        <recommendedName>
            <fullName evidence="14">Diaminohydroxyphosphoribosylaminopyrimidine deaminase</fullName>
            <shortName evidence="14">DRAP deaminase</shortName>
            <ecNumber evidence="14">3.5.4.26</ecNumber>
        </recommendedName>
        <alternativeName>
            <fullName evidence="14">Riboflavin-specific deaminase</fullName>
        </alternativeName>
    </domain>
    <domain>
        <recommendedName>
            <fullName evidence="14">5-amino-6-(5-phosphoribosylamino)uracil reductase</fullName>
            <ecNumber evidence="14">1.1.1.193</ecNumber>
        </recommendedName>
        <alternativeName>
            <fullName evidence="14">HTP reductase</fullName>
        </alternativeName>
    </domain>
</protein>
<evidence type="ECO:0000256" key="13">
    <source>
        <dbReference type="ARBA" id="ARBA00049886"/>
    </source>
</evidence>
<keyword evidence="8 14" id="KW-0862">Zinc</keyword>
<dbReference type="InterPro" id="IPR024072">
    <property type="entry name" value="DHFR-like_dom_sf"/>
</dbReference>
<dbReference type="InterPro" id="IPR002734">
    <property type="entry name" value="RibDG_C"/>
</dbReference>
<dbReference type="EMBL" id="CP016779">
    <property type="protein sequence ID" value="ASY24208.1"/>
    <property type="molecule type" value="Genomic_DNA"/>
</dbReference>
<evidence type="ECO:0000256" key="7">
    <source>
        <dbReference type="ARBA" id="ARBA00022723"/>
    </source>
</evidence>
<comment type="pathway">
    <text evidence="3 14">Cofactor biosynthesis; riboflavin biosynthesis; 5-amino-6-(D-ribitylamino)uracil from GTP: step 3/4.</text>
</comment>
<dbReference type="EC" id="1.1.1.193" evidence="14"/>
<keyword evidence="10 14" id="KW-0560">Oxidoreductase</keyword>
<evidence type="ECO:0000313" key="19">
    <source>
        <dbReference type="EMBL" id="ASY24208.1"/>
    </source>
</evidence>
<dbReference type="Gene3D" id="3.40.430.10">
    <property type="entry name" value="Dihydrofolate Reductase, subunit A"/>
    <property type="match status" value="2"/>
</dbReference>